<reference evidence="2 3" key="1">
    <citation type="journal article" date="2019" name="Int. J. Syst. Evol. Microbiol.">
        <title>The Global Catalogue of Microorganisms (GCM) 10K type strain sequencing project: providing services to taxonomists for standard genome sequencing and annotation.</title>
        <authorList>
            <consortium name="The Broad Institute Genomics Platform"/>
            <consortium name="The Broad Institute Genome Sequencing Center for Infectious Disease"/>
            <person name="Wu L."/>
            <person name="Ma J."/>
        </authorList>
    </citation>
    <scope>NUCLEOTIDE SEQUENCE [LARGE SCALE GENOMIC DNA]</scope>
    <source>
        <strain evidence="2 3">DT31</strain>
    </source>
</reference>
<organism evidence="2 3">
    <name type="scientific">Halobaculum lipolyticum</name>
    <dbReference type="NCBI Taxonomy" id="3032001"/>
    <lineage>
        <taxon>Archaea</taxon>
        <taxon>Methanobacteriati</taxon>
        <taxon>Methanobacteriota</taxon>
        <taxon>Stenosarchaea group</taxon>
        <taxon>Halobacteria</taxon>
        <taxon>Halobacteriales</taxon>
        <taxon>Haloferacaceae</taxon>
        <taxon>Halobaculum</taxon>
    </lineage>
</organism>
<dbReference type="AlphaFoldDB" id="A0ABD5W8U3"/>
<feature type="region of interest" description="Disordered" evidence="1">
    <location>
        <begin position="60"/>
        <end position="193"/>
    </location>
</feature>
<name>A0ABD5W8U3_9EURY</name>
<evidence type="ECO:0000313" key="2">
    <source>
        <dbReference type="EMBL" id="MFC7068555.1"/>
    </source>
</evidence>
<protein>
    <submittedName>
        <fullName evidence="2">Uncharacterized protein</fullName>
    </submittedName>
</protein>
<feature type="compositionally biased region" description="Basic and acidic residues" evidence="1">
    <location>
        <begin position="169"/>
        <end position="179"/>
    </location>
</feature>
<dbReference type="EMBL" id="JBHTAH010000002">
    <property type="protein sequence ID" value="MFC7068555.1"/>
    <property type="molecule type" value="Genomic_DNA"/>
</dbReference>
<keyword evidence="3" id="KW-1185">Reference proteome</keyword>
<dbReference type="RefSeq" id="WP_284033635.1">
    <property type="nucleotide sequence ID" value="NZ_CP126155.1"/>
</dbReference>
<evidence type="ECO:0000313" key="3">
    <source>
        <dbReference type="Proteomes" id="UP001596461"/>
    </source>
</evidence>
<dbReference type="Proteomes" id="UP001596461">
    <property type="component" value="Unassembled WGS sequence"/>
</dbReference>
<evidence type="ECO:0000256" key="1">
    <source>
        <dbReference type="SAM" id="MobiDB-lite"/>
    </source>
</evidence>
<dbReference type="GeneID" id="81126928"/>
<proteinExistence type="predicted"/>
<feature type="compositionally biased region" description="Basic residues" evidence="1">
    <location>
        <begin position="182"/>
        <end position="191"/>
    </location>
</feature>
<sequence length="212" mass="22607">MLANEAAIRRGQQRTYWCRPGGESRVAPEVAVETVRAEVETDRPKVETAWAEVETPRCPQLFGSVGETGRTADMEVSSPVTGGTSDSTASSRLDHRATAAGSPRIGAGDREGGSTIAATDRRSPGGDTPSCPQFAAERVGRTTDIPVSYGAGGTSMPPKPTMETDEEPDHGKGRREASRRTLSPHHVRRSRANGWRVPAVAVSFEPGSIHFN</sequence>
<comment type="caution">
    <text evidence="2">The sequence shown here is derived from an EMBL/GenBank/DDBJ whole genome shotgun (WGS) entry which is preliminary data.</text>
</comment>
<feature type="compositionally biased region" description="Polar residues" evidence="1">
    <location>
        <begin position="78"/>
        <end position="91"/>
    </location>
</feature>
<gene>
    <name evidence="2" type="ORF">ACFQL9_02795</name>
</gene>
<accession>A0ABD5W8U3</accession>